<name>A0A2J7QEK8_9NEOP</name>
<evidence type="ECO:0000256" key="8">
    <source>
        <dbReference type="ARBA" id="ARBA00022989"/>
    </source>
</evidence>
<dbReference type="STRING" id="105785.A0A2J7QEK8"/>
<dbReference type="PANTHER" id="PTHR23072:SF0">
    <property type="entry name" value="GPI ETHANOLAMINE PHOSPHATE TRANSFERASE 2"/>
    <property type="match status" value="1"/>
</dbReference>
<keyword evidence="6 10" id="KW-0812">Transmembrane</keyword>
<dbReference type="InterPro" id="IPR039527">
    <property type="entry name" value="PIGG/GPI7"/>
</dbReference>
<evidence type="ECO:0000256" key="9">
    <source>
        <dbReference type="ARBA" id="ARBA00023136"/>
    </source>
</evidence>
<feature type="non-terminal residue" evidence="11">
    <location>
        <position position="433"/>
    </location>
</feature>
<evidence type="ECO:0000256" key="10">
    <source>
        <dbReference type="SAM" id="Phobius"/>
    </source>
</evidence>
<dbReference type="SUPFAM" id="SSF53649">
    <property type="entry name" value="Alkaline phosphatase-like"/>
    <property type="match status" value="1"/>
</dbReference>
<protein>
    <submittedName>
        <fullName evidence="11">Uncharacterized protein</fullName>
    </submittedName>
</protein>
<dbReference type="OrthoDB" id="272139at2759"/>
<dbReference type="CDD" id="cd16024">
    <property type="entry name" value="GPI_EPT_2"/>
    <property type="match status" value="1"/>
</dbReference>
<keyword evidence="4" id="KW-0337">GPI-anchor biosynthesis</keyword>
<evidence type="ECO:0000256" key="6">
    <source>
        <dbReference type="ARBA" id="ARBA00022692"/>
    </source>
</evidence>
<feature type="transmembrane region" description="Helical" evidence="10">
    <location>
        <begin position="6"/>
        <end position="25"/>
    </location>
</feature>
<evidence type="ECO:0000256" key="5">
    <source>
        <dbReference type="ARBA" id="ARBA00022679"/>
    </source>
</evidence>
<keyword evidence="8 10" id="KW-1133">Transmembrane helix</keyword>
<dbReference type="PANTHER" id="PTHR23072">
    <property type="entry name" value="PHOSPHATIDYLINOSITOL GLYCAN-RELATED"/>
    <property type="match status" value="1"/>
</dbReference>
<dbReference type="Pfam" id="PF01663">
    <property type="entry name" value="Phosphodiest"/>
    <property type="match status" value="1"/>
</dbReference>
<evidence type="ECO:0000256" key="4">
    <source>
        <dbReference type="ARBA" id="ARBA00022502"/>
    </source>
</evidence>
<reference evidence="11 12" key="1">
    <citation type="submission" date="2017-12" db="EMBL/GenBank/DDBJ databases">
        <title>Hemimetabolous genomes reveal molecular basis of termite eusociality.</title>
        <authorList>
            <person name="Harrison M.C."/>
            <person name="Jongepier E."/>
            <person name="Robertson H.M."/>
            <person name="Arning N."/>
            <person name="Bitard-Feildel T."/>
            <person name="Chao H."/>
            <person name="Childers C.P."/>
            <person name="Dinh H."/>
            <person name="Doddapaneni H."/>
            <person name="Dugan S."/>
            <person name="Gowin J."/>
            <person name="Greiner C."/>
            <person name="Han Y."/>
            <person name="Hu H."/>
            <person name="Hughes D.S.T."/>
            <person name="Huylmans A.-K."/>
            <person name="Kemena C."/>
            <person name="Kremer L.P.M."/>
            <person name="Lee S.L."/>
            <person name="Lopez-Ezquerra A."/>
            <person name="Mallet L."/>
            <person name="Monroy-Kuhn J.M."/>
            <person name="Moser A."/>
            <person name="Murali S.C."/>
            <person name="Muzny D.M."/>
            <person name="Otani S."/>
            <person name="Piulachs M.-D."/>
            <person name="Poelchau M."/>
            <person name="Qu J."/>
            <person name="Schaub F."/>
            <person name="Wada-Katsumata A."/>
            <person name="Worley K.C."/>
            <person name="Xie Q."/>
            <person name="Ylla G."/>
            <person name="Poulsen M."/>
            <person name="Gibbs R.A."/>
            <person name="Schal C."/>
            <person name="Richards S."/>
            <person name="Belles X."/>
            <person name="Korb J."/>
            <person name="Bornberg-Bauer E."/>
        </authorList>
    </citation>
    <scope>NUCLEOTIDE SEQUENCE [LARGE SCALE GENOMIC DNA]</scope>
    <source>
        <tissue evidence="11">Whole body</tissue>
    </source>
</reference>
<dbReference type="GO" id="GO:0005789">
    <property type="term" value="C:endoplasmic reticulum membrane"/>
    <property type="evidence" value="ECO:0007669"/>
    <property type="project" value="UniProtKB-SubCell"/>
</dbReference>
<keyword evidence="12" id="KW-1185">Reference proteome</keyword>
<gene>
    <name evidence="11" type="ORF">B7P43_G12417</name>
</gene>
<evidence type="ECO:0000256" key="3">
    <source>
        <dbReference type="ARBA" id="ARBA00005315"/>
    </source>
</evidence>
<dbReference type="Proteomes" id="UP000235965">
    <property type="component" value="Unassembled WGS sequence"/>
</dbReference>
<comment type="subcellular location">
    <subcellularLocation>
        <location evidence="1">Endoplasmic reticulum membrane</location>
        <topology evidence="1">Multi-pass membrane protein</topology>
    </subcellularLocation>
</comment>
<evidence type="ECO:0000313" key="11">
    <source>
        <dbReference type="EMBL" id="PNF27003.1"/>
    </source>
</evidence>
<comment type="similarity">
    <text evidence="3">Belongs to the PIGG/PIGN/PIGO family. PIGG subfamily.</text>
</comment>
<evidence type="ECO:0000313" key="12">
    <source>
        <dbReference type="Proteomes" id="UP000235965"/>
    </source>
</evidence>
<dbReference type="EMBL" id="NEVH01015309">
    <property type="protein sequence ID" value="PNF27003.1"/>
    <property type="molecule type" value="Genomic_DNA"/>
</dbReference>
<accession>A0A2J7QEK8</accession>
<dbReference type="AlphaFoldDB" id="A0A2J7QEK8"/>
<proteinExistence type="inferred from homology"/>
<comment type="pathway">
    <text evidence="2">Glycolipid biosynthesis; glycosylphosphatidylinositol-anchor biosynthesis.</text>
</comment>
<evidence type="ECO:0000256" key="2">
    <source>
        <dbReference type="ARBA" id="ARBA00004687"/>
    </source>
</evidence>
<dbReference type="Gene3D" id="3.40.720.10">
    <property type="entry name" value="Alkaline Phosphatase, subunit A"/>
    <property type="match status" value="1"/>
</dbReference>
<keyword evidence="5" id="KW-0808">Transferase</keyword>
<dbReference type="GO" id="GO:0051267">
    <property type="term" value="F:CP2 mannose-ethanolamine phosphotransferase activity"/>
    <property type="evidence" value="ECO:0007669"/>
    <property type="project" value="TreeGrafter"/>
</dbReference>
<comment type="caution">
    <text evidence="11">The sequence shown here is derived from an EMBL/GenBank/DDBJ whole genome shotgun (WGS) entry which is preliminary data.</text>
</comment>
<keyword evidence="7" id="KW-0256">Endoplasmic reticulum</keyword>
<dbReference type="InterPro" id="IPR037674">
    <property type="entry name" value="PIG-G_N"/>
</dbReference>
<dbReference type="GO" id="GO:0006506">
    <property type="term" value="P:GPI anchor biosynthetic process"/>
    <property type="evidence" value="ECO:0007669"/>
    <property type="project" value="UniProtKB-UniPathway"/>
</dbReference>
<dbReference type="UniPathway" id="UPA00196"/>
<sequence>MHSYILHYIVTIEVFSIILFLYGFFPMKNIYGTTATVDSLPTTVADIKVSVNELYKPSVGRLVIMVIDALRWNFVEGEKGRLNMPYTASLIDGKKACLLIGKARPPTVTMPRIKAMTTGTVPSFADVALNLGSSKILEDNLLLQARHHDMKLIFYGDETWLKLFPNVFTRSEGTTSFFVSDFTEVDDNVTRHLATELNAEDWRLMVLHYLGLDHIGHVEGPQSPLVKPKLQEMDDIVKRIHHMFLAWDKHFGLPSVLVVCGDHGMKNSGSHGGATLEEVLVPLVIIGDMCSGELSSGPFEGVLQAFVPQIDLVPTLSMLLGLPIPATNLGKMIPALLHNIPFSQQLYALYYNCKQVATQFENQISDSATQASYLEYKEAMMLHAIWLTSDNSSKSGLDGTIARLYMSALTGMSSQLADSLVTFDIPLLVTASG</sequence>
<organism evidence="11 12">
    <name type="scientific">Cryptotermes secundus</name>
    <dbReference type="NCBI Taxonomy" id="105785"/>
    <lineage>
        <taxon>Eukaryota</taxon>
        <taxon>Metazoa</taxon>
        <taxon>Ecdysozoa</taxon>
        <taxon>Arthropoda</taxon>
        <taxon>Hexapoda</taxon>
        <taxon>Insecta</taxon>
        <taxon>Pterygota</taxon>
        <taxon>Neoptera</taxon>
        <taxon>Polyneoptera</taxon>
        <taxon>Dictyoptera</taxon>
        <taxon>Blattodea</taxon>
        <taxon>Blattoidea</taxon>
        <taxon>Termitoidae</taxon>
        <taxon>Kalotermitidae</taxon>
        <taxon>Cryptotermitinae</taxon>
        <taxon>Cryptotermes</taxon>
    </lineage>
</organism>
<evidence type="ECO:0000256" key="7">
    <source>
        <dbReference type="ARBA" id="ARBA00022824"/>
    </source>
</evidence>
<evidence type="ECO:0000256" key="1">
    <source>
        <dbReference type="ARBA" id="ARBA00004477"/>
    </source>
</evidence>
<dbReference type="InterPro" id="IPR017850">
    <property type="entry name" value="Alkaline_phosphatase_core_sf"/>
</dbReference>
<keyword evidence="9 10" id="KW-0472">Membrane</keyword>
<dbReference type="InterPro" id="IPR002591">
    <property type="entry name" value="Phosphodiest/P_Trfase"/>
</dbReference>